<protein>
    <submittedName>
        <fullName evidence="1">Uncharacterized protein</fullName>
    </submittedName>
</protein>
<evidence type="ECO:0000313" key="1">
    <source>
        <dbReference type="EMBL" id="CEK76575.1"/>
    </source>
</evidence>
<feature type="non-terminal residue" evidence="1">
    <location>
        <position position="1"/>
    </location>
</feature>
<accession>A0A0B7A9C9</accession>
<sequence>TQKSNIHTNHIHQSIIYSHTSKYQLAPFVTKFSNTTVSQTLQFYDHKAHNQKVLAIVPSGMKSMKETTLNKYIYT</sequence>
<proteinExistence type="predicted"/>
<name>A0A0B7A9C9_9EUPU</name>
<dbReference type="AlphaFoldDB" id="A0A0B7A9C9"/>
<reference evidence="1" key="1">
    <citation type="submission" date="2014-12" db="EMBL/GenBank/DDBJ databases">
        <title>Insight into the proteome of Arion vulgaris.</title>
        <authorList>
            <person name="Aradska J."/>
            <person name="Bulat T."/>
            <person name="Smidak R."/>
            <person name="Sarate P."/>
            <person name="Gangsoo J."/>
            <person name="Sialana F."/>
            <person name="Bilban M."/>
            <person name="Lubec G."/>
        </authorList>
    </citation>
    <scope>NUCLEOTIDE SEQUENCE</scope>
    <source>
        <tissue evidence="1">Skin</tissue>
    </source>
</reference>
<organism evidence="1">
    <name type="scientific">Arion vulgaris</name>
    <dbReference type="NCBI Taxonomy" id="1028688"/>
    <lineage>
        <taxon>Eukaryota</taxon>
        <taxon>Metazoa</taxon>
        <taxon>Spiralia</taxon>
        <taxon>Lophotrochozoa</taxon>
        <taxon>Mollusca</taxon>
        <taxon>Gastropoda</taxon>
        <taxon>Heterobranchia</taxon>
        <taxon>Euthyneura</taxon>
        <taxon>Panpulmonata</taxon>
        <taxon>Eupulmonata</taxon>
        <taxon>Stylommatophora</taxon>
        <taxon>Helicina</taxon>
        <taxon>Arionoidea</taxon>
        <taxon>Arionidae</taxon>
        <taxon>Arion</taxon>
    </lineage>
</organism>
<gene>
    <name evidence="1" type="primary">ORF100563</name>
</gene>
<dbReference type="EMBL" id="HACG01029710">
    <property type="protein sequence ID" value="CEK76575.1"/>
    <property type="molecule type" value="Transcribed_RNA"/>
</dbReference>